<dbReference type="InterPro" id="IPR023296">
    <property type="entry name" value="Glyco_hydro_beta-prop_sf"/>
</dbReference>
<reference evidence="6 7" key="1">
    <citation type="submission" date="2017-10" db="EMBL/GenBank/DDBJ databases">
        <title>Whole genome sequencing of members of genus Pseudoxanthomonas.</title>
        <authorList>
            <person name="Kumar S."/>
            <person name="Bansal K."/>
            <person name="Kaur A."/>
            <person name="Patil P."/>
            <person name="Sharma S."/>
            <person name="Patil P.B."/>
        </authorList>
    </citation>
    <scope>NUCLEOTIDE SEQUENCE [LARGE SCALE GENOMIC DNA]</scope>
    <source>
        <strain evidence="6 7">DSM 17109</strain>
    </source>
</reference>
<accession>A0ABQ6ZCP9</accession>
<evidence type="ECO:0000256" key="3">
    <source>
        <dbReference type="ARBA" id="ARBA00023295"/>
    </source>
</evidence>
<dbReference type="SUPFAM" id="SSF49899">
    <property type="entry name" value="Concanavalin A-like lectins/glucanases"/>
    <property type="match status" value="1"/>
</dbReference>
<feature type="domain" description="Beta-xylosidase C-terminal Concanavalin A-like" evidence="5">
    <location>
        <begin position="398"/>
        <end position="580"/>
    </location>
</feature>
<dbReference type="SUPFAM" id="SSF75005">
    <property type="entry name" value="Arabinanase/levansucrase/invertase"/>
    <property type="match status" value="1"/>
</dbReference>
<dbReference type="Proteomes" id="UP000781710">
    <property type="component" value="Unassembled WGS sequence"/>
</dbReference>
<evidence type="ECO:0000313" key="6">
    <source>
        <dbReference type="EMBL" id="KAF1721614.1"/>
    </source>
</evidence>
<dbReference type="InterPro" id="IPR041542">
    <property type="entry name" value="GH43_C2"/>
</dbReference>
<dbReference type="Pfam" id="PF17851">
    <property type="entry name" value="GH43_C2"/>
    <property type="match status" value="1"/>
</dbReference>
<comment type="similarity">
    <text evidence="1 4">Belongs to the glycosyl hydrolase 43 family.</text>
</comment>
<comment type="caution">
    <text evidence="6">The sequence shown here is derived from an EMBL/GenBank/DDBJ whole genome shotgun (WGS) entry which is preliminary data.</text>
</comment>
<evidence type="ECO:0000256" key="1">
    <source>
        <dbReference type="ARBA" id="ARBA00009865"/>
    </source>
</evidence>
<dbReference type="PANTHER" id="PTHR42812:SF12">
    <property type="entry name" value="BETA-XYLOSIDASE-RELATED"/>
    <property type="match status" value="1"/>
</dbReference>
<sequence>MKLFSLRIPQHDHRQAGVHRIGVRGVLAAVLLSLAVHASAQSPAAPPVYFDWFEYSGRDKAFEAPLPAGHYRNPVLAGFHADPSIVAANGKFYLVNSSFTYFPGIPVFESTDLVHWKQIGNVIDRPTQLDFDGLSVSRGIFAPTIEFHDGVFYVVTTATDSGGNFIATARDPAGPWSDPHWLPTIGGIDPSLFFDDDGKVYLLNNDEPPGPARYDGHRAIWMQQIDLARFQPIGPRKVLIDGGVEPEKNPIWIEGPHIYKRQGWYYLSDAEGGTGPQHSQVVLRSREVWGPYVPYAGNPILTQRDLPADRPLPITNAGHADLVEGPDGSWWAVFLASRNYQQRHYNTGRETYLLPVQWRNGWPEILPADQTIPYVVKAPSWMRGETTQAPSTGNFVHRDEFDGPALASDWLRVRVPKTAWADLAARPGSLALTPLAEGLETLRNPAFLGRRQQHLRFEASTAMTAPAPGVAAGLAAFQSEAYWYFLGVRRTEGDRIAVFLEARDGSGTTRTLATREVKATDALRLKIEGDEGDYGFAFDTGDGRGWQTLASRIDGTVLSTDRAGGFVGALLGPYARDERAQRSE</sequence>
<organism evidence="6 7">
    <name type="scientific">Pseudoxanthomonas japonensis</name>
    <dbReference type="NCBI Taxonomy" id="69284"/>
    <lineage>
        <taxon>Bacteria</taxon>
        <taxon>Pseudomonadati</taxon>
        <taxon>Pseudomonadota</taxon>
        <taxon>Gammaproteobacteria</taxon>
        <taxon>Lysobacterales</taxon>
        <taxon>Lysobacteraceae</taxon>
        <taxon>Pseudoxanthomonas</taxon>
    </lineage>
</organism>
<protein>
    <submittedName>
        <fullName evidence="6">Glycoside hydrolase 43 family protein</fullName>
    </submittedName>
</protein>
<dbReference type="CDD" id="cd18617">
    <property type="entry name" value="GH43_XynB-like"/>
    <property type="match status" value="1"/>
</dbReference>
<dbReference type="Gene3D" id="2.115.10.20">
    <property type="entry name" value="Glycosyl hydrolase domain, family 43"/>
    <property type="match status" value="1"/>
</dbReference>
<evidence type="ECO:0000256" key="2">
    <source>
        <dbReference type="ARBA" id="ARBA00022801"/>
    </source>
</evidence>
<keyword evidence="7" id="KW-1185">Reference proteome</keyword>
<dbReference type="GO" id="GO:0016787">
    <property type="term" value="F:hydrolase activity"/>
    <property type="evidence" value="ECO:0007669"/>
    <property type="project" value="UniProtKB-KW"/>
</dbReference>
<proteinExistence type="inferred from homology"/>
<keyword evidence="3 4" id="KW-0326">Glycosidase</keyword>
<dbReference type="InterPro" id="IPR013320">
    <property type="entry name" value="ConA-like_dom_sf"/>
</dbReference>
<keyword evidence="2 4" id="KW-0378">Hydrolase</keyword>
<dbReference type="InterPro" id="IPR006710">
    <property type="entry name" value="Glyco_hydro_43"/>
</dbReference>
<gene>
    <name evidence="6" type="ORF">CSC78_17960</name>
</gene>
<dbReference type="InterPro" id="IPR051795">
    <property type="entry name" value="Glycosyl_Hydrlase_43"/>
</dbReference>
<evidence type="ECO:0000313" key="7">
    <source>
        <dbReference type="Proteomes" id="UP000781710"/>
    </source>
</evidence>
<evidence type="ECO:0000256" key="4">
    <source>
        <dbReference type="RuleBase" id="RU361187"/>
    </source>
</evidence>
<dbReference type="EMBL" id="PDWW01000037">
    <property type="protein sequence ID" value="KAF1721614.1"/>
    <property type="molecule type" value="Genomic_DNA"/>
</dbReference>
<name>A0ABQ6ZCP9_9GAMM</name>
<dbReference type="PANTHER" id="PTHR42812">
    <property type="entry name" value="BETA-XYLOSIDASE"/>
    <property type="match status" value="1"/>
</dbReference>
<evidence type="ECO:0000259" key="5">
    <source>
        <dbReference type="Pfam" id="PF17851"/>
    </source>
</evidence>
<dbReference type="Gene3D" id="2.60.120.200">
    <property type="match status" value="1"/>
</dbReference>
<dbReference type="Pfam" id="PF04616">
    <property type="entry name" value="Glyco_hydro_43"/>
    <property type="match status" value="1"/>
</dbReference>